<keyword evidence="1" id="KW-0472">Membrane</keyword>
<keyword evidence="3" id="KW-1185">Reference proteome</keyword>
<organism evidence="2 3">
    <name type="scientific">Oceanispirochaeta crateris</name>
    <dbReference type="NCBI Taxonomy" id="2518645"/>
    <lineage>
        <taxon>Bacteria</taxon>
        <taxon>Pseudomonadati</taxon>
        <taxon>Spirochaetota</taxon>
        <taxon>Spirochaetia</taxon>
        <taxon>Spirochaetales</taxon>
        <taxon>Spirochaetaceae</taxon>
        <taxon>Oceanispirochaeta</taxon>
    </lineage>
</organism>
<dbReference type="SUPFAM" id="SSF55073">
    <property type="entry name" value="Nucleotide cyclase"/>
    <property type="match status" value="1"/>
</dbReference>
<dbReference type="SUPFAM" id="SSF55781">
    <property type="entry name" value="GAF domain-like"/>
    <property type="match status" value="1"/>
</dbReference>
<accession>A0A5C1QFW5</accession>
<evidence type="ECO:0008006" key="4">
    <source>
        <dbReference type="Google" id="ProtNLM"/>
    </source>
</evidence>
<keyword evidence="1" id="KW-0812">Transmembrane</keyword>
<evidence type="ECO:0000313" key="2">
    <source>
        <dbReference type="EMBL" id="QEN07053.1"/>
    </source>
</evidence>
<dbReference type="AlphaFoldDB" id="A0A5C1QFW5"/>
<dbReference type="Gene3D" id="3.30.450.40">
    <property type="match status" value="1"/>
</dbReference>
<dbReference type="InterPro" id="IPR029787">
    <property type="entry name" value="Nucleotide_cyclase"/>
</dbReference>
<dbReference type="InterPro" id="IPR043128">
    <property type="entry name" value="Rev_trsase/Diguanyl_cyclase"/>
</dbReference>
<dbReference type="InterPro" id="IPR029016">
    <property type="entry name" value="GAF-like_dom_sf"/>
</dbReference>
<reference evidence="2 3" key="1">
    <citation type="submission" date="2019-02" db="EMBL/GenBank/DDBJ databases">
        <title>Complete Genome Sequence and Methylome Analysis of free living Spirochaetas.</title>
        <authorList>
            <person name="Fomenkov A."/>
            <person name="Dubinina G."/>
            <person name="Leshcheva N."/>
            <person name="Mikheeva N."/>
            <person name="Grabovich M."/>
            <person name="Vincze T."/>
            <person name="Roberts R.J."/>
        </authorList>
    </citation>
    <scope>NUCLEOTIDE SEQUENCE [LARGE SCALE GENOMIC DNA]</scope>
    <source>
        <strain evidence="2 3">K2</strain>
    </source>
</reference>
<evidence type="ECO:0000313" key="3">
    <source>
        <dbReference type="Proteomes" id="UP000324209"/>
    </source>
</evidence>
<dbReference type="OrthoDB" id="9818013at2"/>
<proteinExistence type="predicted"/>
<dbReference type="EMBL" id="CP036150">
    <property type="protein sequence ID" value="QEN07053.1"/>
    <property type="molecule type" value="Genomic_DNA"/>
</dbReference>
<dbReference type="Proteomes" id="UP000324209">
    <property type="component" value="Chromosome"/>
</dbReference>
<evidence type="ECO:0000256" key="1">
    <source>
        <dbReference type="SAM" id="Phobius"/>
    </source>
</evidence>
<keyword evidence="1" id="KW-1133">Transmembrane helix</keyword>
<protein>
    <recommendedName>
        <fullName evidence="4">GAF domain-containing protein</fullName>
    </recommendedName>
</protein>
<name>A0A5C1QFW5_9SPIO</name>
<dbReference type="KEGG" id="ock:EXM22_03280"/>
<gene>
    <name evidence="2" type="ORF">EXM22_03280</name>
</gene>
<feature type="transmembrane region" description="Helical" evidence="1">
    <location>
        <begin position="47"/>
        <end position="67"/>
    </location>
</feature>
<dbReference type="Gene3D" id="3.30.70.270">
    <property type="match status" value="1"/>
</dbReference>
<sequence>MLILTLSLFLSFWHGRFAGFVSLTVSALIYTTGRYYFFNFAPDIKSLFNVVSLGALFIYLGGALRAFRENHKNKIMIRYRKASDKKTRLSMISKAQQNIINELEERVTRQKDSLNLLFERINEIDCLDTNISISKLLDTLIHFTSAENISIWVFDPSSNKLKLKMRKGEKQTEKVRDVLDLQDTIEGWVFRNNQLFSMRMTLDYDNLSKLNTENSIICCPVVLDNKIWGVINIESLPFIKYSEYTENLIQIIISLGQPALKKALDFENLLSGDEQNETTGLPQFTQLYRILDKNRYDDSGTFNTSSLIIFDFLEFSELSQHYGYEKILNLQAELLKELSDHNSNSSEIFHYRQDSMMAMYIPHLDYDGCSLFCLQSLEYINSKKWILEGQTISLDVSLGYSSNGTNEKVDPDDLIKRAEYLLEIQKI</sequence>